<keyword evidence="4" id="KW-1185">Reference proteome</keyword>
<organism evidence="3 4">
    <name type="scientific">Nocardioides ginsengisegetis</name>
    <dbReference type="NCBI Taxonomy" id="661491"/>
    <lineage>
        <taxon>Bacteria</taxon>
        <taxon>Bacillati</taxon>
        <taxon>Actinomycetota</taxon>
        <taxon>Actinomycetes</taxon>
        <taxon>Propionibacteriales</taxon>
        <taxon>Nocardioidaceae</taxon>
        <taxon>Nocardioides</taxon>
    </lineage>
</organism>
<comment type="caution">
    <text evidence="3">The sequence shown here is derived from an EMBL/GenBank/DDBJ whole genome shotgun (WGS) entry which is preliminary data.</text>
</comment>
<feature type="transmembrane region" description="Helical" evidence="2">
    <location>
        <begin position="31"/>
        <end position="53"/>
    </location>
</feature>
<evidence type="ECO:0000256" key="1">
    <source>
        <dbReference type="SAM" id="MobiDB-lite"/>
    </source>
</evidence>
<dbReference type="Proteomes" id="UP000580910">
    <property type="component" value="Unassembled WGS sequence"/>
</dbReference>
<keyword evidence="2" id="KW-1133">Transmembrane helix</keyword>
<proteinExistence type="predicted"/>
<feature type="region of interest" description="Disordered" evidence="1">
    <location>
        <begin position="1"/>
        <end position="21"/>
    </location>
</feature>
<dbReference type="AlphaFoldDB" id="A0A7W3J0N3"/>
<evidence type="ECO:0000313" key="3">
    <source>
        <dbReference type="EMBL" id="MBA8804122.1"/>
    </source>
</evidence>
<protein>
    <submittedName>
        <fullName evidence="3">Uncharacterized protein</fullName>
    </submittedName>
</protein>
<dbReference type="EMBL" id="JACGXA010000001">
    <property type="protein sequence ID" value="MBA8804122.1"/>
    <property type="molecule type" value="Genomic_DNA"/>
</dbReference>
<keyword evidence="2" id="KW-0812">Transmembrane</keyword>
<reference evidence="3 4" key="1">
    <citation type="submission" date="2020-07" db="EMBL/GenBank/DDBJ databases">
        <title>Sequencing the genomes of 1000 actinobacteria strains.</title>
        <authorList>
            <person name="Klenk H.-P."/>
        </authorList>
    </citation>
    <scope>NUCLEOTIDE SEQUENCE [LARGE SCALE GENOMIC DNA]</scope>
    <source>
        <strain evidence="3 4">DSM 21349</strain>
    </source>
</reference>
<keyword evidence="2" id="KW-0472">Membrane</keyword>
<sequence length="198" mass="20614">MSTPPPHGAPPPYAGPPVPPPLPRRRRPSGWWFALGGGLVVLAIAVGIGLFVWTLKGLLSTEATVPATGDLAAVVLEGDLDRDRMLWFEDGRTQQCVIHDADTGDPVDARPVHGEFSRTDSQGSFHGMLRFDPGSGRLAFECSGGGHVLVSEAPRLGGFVGGIVATILLPLVLGGAGVLVLIVTTVLFATGAPRERAA</sequence>
<evidence type="ECO:0000256" key="2">
    <source>
        <dbReference type="SAM" id="Phobius"/>
    </source>
</evidence>
<feature type="transmembrane region" description="Helical" evidence="2">
    <location>
        <begin position="159"/>
        <end position="189"/>
    </location>
</feature>
<name>A0A7W3J0N3_9ACTN</name>
<gene>
    <name evidence="3" type="ORF">FB382_002413</name>
</gene>
<accession>A0A7W3J0N3</accession>
<dbReference type="RefSeq" id="WP_182539452.1">
    <property type="nucleotide sequence ID" value="NZ_JACGXA010000001.1"/>
</dbReference>
<evidence type="ECO:0000313" key="4">
    <source>
        <dbReference type="Proteomes" id="UP000580910"/>
    </source>
</evidence>